<evidence type="ECO:0000256" key="1">
    <source>
        <dbReference type="ARBA" id="ARBA00022490"/>
    </source>
</evidence>
<evidence type="ECO:0000256" key="3">
    <source>
        <dbReference type="ARBA" id="ARBA00022723"/>
    </source>
</evidence>
<dbReference type="OrthoDB" id="9788394at2"/>
<dbReference type="GO" id="GO:0046872">
    <property type="term" value="F:metal ion binding"/>
    <property type="evidence" value="ECO:0007669"/>
    <property type="project" value="UniProtKB-KW"/>
</dbReference>
<organism evidence="10 11">
    <name type="scientific">Vandammella animalimorsus</name>
    <dbReference type="NCBI Taxonomy" id="2029117"/>
    <lineage>
        <taxon>Bacteria</taxon>
        <taxon>Pseudomonadati</taxon>
        <taxon>Pseudomonadota</taxon>
        <taxon>Betaproteobacteria</taxon>
        <taxon>Burkholderiales</taxon>
        <taxon>Comamonadaceae</taxon>
        <taxon>Vandammella</taxon>
    </lineage>
</organism>
<comment type="subunit">
    <text evidence="8">Monomer.</text>
</comment>
<evidence type="ECO:0000256" key="2">
    <source>
        <dbReference type="ARBA" id="ARBA00022679"/>
    </source>
</evidence>
<comment type="caution">
    <text evidence="8">Lacks conserved residue(s) required for the propagation of feature annotation.</text>
</comment>
<feature type="binding site" evidence="8">
    <location>
        <position position="163"/>
    </location>
    <ligand>
        <name>Mg(2+)</name>
        <dbReference type="ChEBI" id="CHEBI:18420"/>
    </ligand>
</feature>
<comment type="cofactor">
    <cofactor evidence="8">
        <name>Mg(2+)</name>
        <dbReference type="ChEBI" id="CHEBI:18420"/>
    </cofactor>
</comment>
<dbReference type="InterPro" id="IPR029044">
    <property type="entry name" value="Nucleotide-diphossugar_trans"/>
</dbReference>
<keyword evidence="3 8" id="KW-0479">Metal-binding</keyword>
<dbReference type="GO" id="GO:0005737">
    <property type="term" value="C:cytoplasm"/>
    <property type="evidence" value="ECO:0007669"/>
    <property type="project" value="UniProtKB-SubCell"/>
</dbReference>
<dbReference type="CDD" id="cd02503">
    <property type="entry name" value="MobA"/>
    <property type="match status" value="1"/>
</dbReference>
<dbReference type="InterPro" id="IPR025877">
    <property type="entry name" value="MobA-like_NTP_Trfase"/>
</dbReference>
<protein>
    <recommendedName>
        <fullName evidence="8">Molybdenum cofactor guanylyltransferase</fullName>
        <shortName evidence="8">MoCo guanylyltransferase</shortName>
        <ecNumber evidence="8">2.7.7.77</ecNumber>
    </recommendedName>
    <alternativeName>
        <fullName evidence="8">GTP:molybdopterin guanylyltransferase</fullName>
    </alternativeName>
    <alternativeName>
        <fullName evidence="8">Mo-MPT guanylyltransferase</fullName>
    </alternativeName>
    <alternativeName>
        <fullName evidence="8">Molybdopterin guanylyltransferase</fullName>
    </alternativeName>
    <alternativeName>
        <fullName evidence="8">Molybdopterin-guanine dinucleotide synthase</fullName>
        <shortName evidence="8">MGD synthase</shortName>
    </alternativeName>
</protein>
<comment type="catalytic activity">
    <reaction evidence="8">
        <text>Mo-molybdopterin + GTP + H(+) = Mo-molybdopterin guanine dinucleotide + diphosphate</text>
        <dbReference type="Rhea" id="RHEA:34243"/>
        <dbReference type="ChEBI" id="CHEBI:15378"/>
        <dbReference type="ChEBI" id="CHEBI:33019"/>
        <dbReference type="ChEBI" id="CHEBI:37565"/>
        <dbReference type="ChEBI" id="CHEBI:71302"/>
        <dbReference type="ChEBI" id="CHEBI:71310"/>
        <dbReference type="EC" id="2.7.7.77"/>
    </reaction>
</comment>
<reference evidence="10 11" key="1">
    <citation type="submission" date="2018-10" db="EMBL/GenBank/DDBJ databases">
        <title>Comamonadaceae CDC group NO-1 genome sequencing and assembly.</title>
        <authorList>
            <person name="Bernier A.-M."/>
            <person name="Bernard K."/>
        </authorList>
    </citation>
    <scope>NUCLEOTIDE SEQUENCE [LARGE SCALE GENOMIC DNA]</scope>
    <source>
        <strain evidence="10 11">NML180582</strain>
    </source>
</reference>
<dbReference type="AlphaFoldDB" id="A0A3M6RJJ7"/>
<evidence type="ECO:0000259" key="9">
    <source>
        <dbReference type="Pfam" id="PF12804"/>
    </source>
</evidence>
<accession>A0A3M6RJJ7</accession>
<keyword evidence="6 8" id="KW-0342">GTP-binding</keyword>
<dbReference type="EC" id="2.7.7.77" evidence="8"/>
<dbReference type="InterPro" id="IPR036563">
    <property type="entry name" value="MoaE_sf"/>
</dbReference>
<dbReference type="PANTHER" id="PTHR19136">
    <property type="entry name" value="MOLYBDENUM COFACTOR GUANYLYLTRANSFERASE"/>
    <property type="match status" value="1"/>
</dbReference>
<comment type="subcellular location">
    <subcellularLocation>
        <location evidence="8">Cytoplasm</location>
    </subcellularLocation>
</comment>
<gene>
    <name evidence="8 10" type="primary">mobA</name>
    <name evidence="10" type="ORF">EBQ34_06915</name>
</gene>
<keyword evidence="5 8" id="KW-0460">Magnesium</keyword>
<dbReference type="Gene3D" id="3.90.1170.40">
    <property type="entry name" value="Molybdopterin biosynthesis MoaE subunit"/>
    <property type="match status" value="1"/>
</dbReference>
<dbReference type="Gene3D" id="3.90.550.10">
    <property type="entry name" value="Spore Coat Polysaccharide Biosynthesis Protein SpsA, Chain A"/>
    <property type="match status" value="1"/>
</dbReference>
<dbReference type="InterPro" id="IPR013482">
    <property type="entry name" value="Molybde_CF_guanTrfase"/>
</dbReference>
<comment type="caution">
    <text evidence="10">The sequence shown here is derived from an EMBL/GenBank/DDBJ whole genome shotgun (WGS) entry which is preliminary data.</text>
</comment>
<feature type="binding site" evidence="8">
    <location>
        <position position="163"/>
    </location>
    <ligand>
        <name>GTP</name>
        <dbReference type="ChEBI" id="CHEBI:37565"/>
    </ligand>
</feature>
<evidence type="ECO:0000256" key="6">
    <source>
        <dbReference type="ARBA" id="ARBA00023134"/>
    </source>
</evidence>
<sequence length="266" mass="28351">MDYLKTEAPFWKQECFADASAHWVQAKASDQAAQQRWQAAATPSATVGTGNDASERARPATTAARIGALILAGGQGRRMGGCNKGLQPLLGQPLAQHVVQALRPQVHSIAISANADLPAYQALGLPVWPDAPQWQGLGPLAGIASAAPHLAPDLDALLLVPCDTPLLPPQLTERLAQALFARPGLAAVSAATEAGCHPSISLLRPALLLGLPQYLQAQQQGQGDLSLRRWLEPRGWQAVFFDDAQAFTNLNDQPALQSLQQRLQLR</sequence>
<dbReference type="Proteomes" id="UP000275180">
    <property type="component" value="Unassembled WGS sequence"/>
</dbReference>
<evidence type="ECO:0000256" key="5">
    <source>
        <dbReference type="ARBA" id="ARBA00022842"/>
    </source>
</evidence>
<feature type="binding site" evidence="8">
    <location>
        <position position="84"/>
    </location>
    <ligand>
        <name>GTP</name>
        <dbReference type="ChEBI" id="CHEBI:37565"/>
    </ligand>
</feature>
<dbReference type="NCBIfam" id="TIGR02665">
    <property type="entry name" value="molyb_mobA"/>
    <property type="match status" value="1"/>
</dbReference>
<proteinExistence type="inferred from homology"/>
<comment type="function">
    <text evidence="8">Transfers a GMP moiety from GTP to Mo-molybdopterin (Mo-MPT) cofactor (Moco or molybdenum cofactor) to form Mo-molybdopterin guanine dinucleotide (Mo-MGD) cofactor.</text>
</comment>
<feature type="domain" description="MobA-like NTP transferase" evidence="9">
    <location>
        <begin position="68"/>
        <end position="221"/>
    </location>
</feature>
<feature type="binding site" evidence="8">
    <location>
        <begin position="71"/>
        <end position="73"/>
    </location>
    <ligand>
        <name>GTP</name>
        <dbReference type="ChEBI" id="CHEBI:37565"/>
    </ligand>
</feature>
<evidence type="ECO:0000313" key="11">
    <source>
        <dbReference type="Proteomes" id="UP000275180"/>
    </source>
</evidence>
<dbReference type="EMBL" id="RDQJ01000007">
    <property type="protein sequence ID" value="RMX15459.1"/>
    <property type="molecule type" value="Genomic_DNA"/>
</dbReference>
<comment type="domain">
    <text evidence="8">The N-terminal domain determines nucleotide recognition and specific binding, while the C-terminal domain determines the specific binding to the target protein.</text>
</comment>
<keyword evidence="4 8" id="KW-0547">Nucleotide-binding</keyword>
<dbReference type="GO" id="GO:1902758">
    <property type="term" value="P:bis(molybdopterin guanine dinucleotide)molybdenum biosynthetic process"/>
    <property type="evidence" value="ECO:0007669"/>
    <property type="project" value="TreeGrafter"/>
</dbReference>
<evidence type="ECO:0000256" key="4">
    <source>
        <dbReference type="ARBA" id="ARBA00022741"/>
    </source>
</evidence>
<dbReference type="PANTHER" id="PTHR19136:SF81">
    <property type="entry name" value="MOLYBDENUM COFACTOR GUANYLYLTRANSFERASE"/>
    <property type="match status" value="1"/>
</dbReference>
<feature type="binding site" evidence="8">
    <location>
        <position position="130"/>
    </location>
    <ligand>
        <name>GTP</name>
        <dbReference type="ChEBI" id="CHEBI:37565"/>
    </ligand>
</feature>
<dbReference type="Pfam" id="PF12804">
    <property type="entry name" value="NTP_transf_3"/>
    <property type="match status" value="1"/>
</dbReference>
<comment type="similarity">
    <text evidence="8">Belongs to the MobA family.</text>
</comment>
<evidence type="ECO:0000313" key="10">
    <source>
        <dbReference type="EMBL" id="RMX15459.1"/>
    </source>
</evidence>
<evidence type="ECO:0000256" key="8">
    <source>
        <dbReference type="HAMAP-Rule" id="MF_00316"/>
    </source>
</evidence>
<dbReference type="GO" id="GO:0005525">
    <property type="term" value="F:GTP binding"/>
    <property type="evidence" value="ECO:0007669"/>
    <property type="project" value="UniProtKB-UniRule"/>
</dbReference>
<dbReference type="GO" id="GO:0061603">
    <property type="term" value="F:molybdenum cofactor guanylyltransferase activity"/>
    <property type="evidence" value="ECO:0007669"/>
    <property type="project" value="UniProtKB-EC"/>
</dbReference>
<dbReference type="SUPFAM" id="SSF54690">
    <property type="entry name" value="Molybdopterin synthase subunit MoaE"/>
    <property type="match status" value="1"/>
</dbReference>
<keyword evidence="2 8" id="KW-0808">Transferase</keyword>
<evidence type="ECO:0000256" key="7">
    <source>
        <dbReference type="ARBA" id="ARBA00023150"/>
    </source>
</evidence>
<keyword evidence="10" id="KW-0548">Nucleotidyltransferase</keyword>
<keyword evidence="1 8" id="KW-0963">Cytoplasm</keyword>
<name>A0A3M6RJJ7_9BURK</name>
<dbReference type="SUPFAM" id="SSF53448">
    <property type="entry name" value="Nucleotide-diphospho-sugar transferases"/>
    <property type="match status" value="1"/>
</dbReference>
<dbReference type="HAMAP" id="MF_00316">
    <property type="entry name" value="MobA"/>
    <property type="match status" value="1"/>
</dbReference>
<keyword evidence="7 8" id="KW-0501">Molybdenum cofactor biosynthesis</keyword>